<keyword evidence="2" id="KW-1185">Reference proteome</keyword>
<sequence length="223" mass="26117">MNKAVEKALKASIKKFAEIEKIDSQNFLNQILEVFNWEGNFLEKTDKFDAVFESNEGFEELKEVYFDLMMINFFTADAAKLEADYLDSEEWADIEEQTLDRGTEFLNLLLYVNECKDEHIQPSLDDFLKEFLLVDEDEFQDEFHIYEDLISNQALAESSIEDICNNAGLMNLNEEMEELFVPFMCFFNQPNIDEKSIEELEKFSNNASFDVALYTLIVNFNKI</sequence>
<protein>
    <submittedName>
        <fullName evidence="1">Uncharacterized protein</fullName>
    </submittedName>
</protein>
<evidence type="ECO:0000313" key="2">
    <source>
        <dbReference type="Proteomes" id="UP001337681"/>
    </source>
</evidence>
<accession>A0ABU7H485</accession>
<organism evidence="1 2">
    <name type="scientific">Pedobacter flavus</name>
    <dbReference type="NCBI Taxonomy" id="3113906"/>
    <lineage>
        <taxon>Bacteria</taxon>
        <taxon>Pseudomonadati</taxon>
        <taxon>Bacteroidota</taxon>
        <taxon>Sphingobacteriia</taxon>
        <taxon>Sphingobacteriales</taxon>
        <taxon>Sphingobacteriaceae</taxon>
        <taxon>Pedobacter</taxon>
    </lineage>
</organism>
<dbReference type="RefSeq" id="WP_330146831.1">
    <property type="nucleotide sequence ID" value="NZ_JAZDQU010000002.1"/>
</dbReference>
<proteinExistence type="predicted"/>
<comment type="caution">
    <text evidence="1">The sequence shown here is derived from an EMBL/GenBank/DDBJ whole genome shotgun (WGS) entry which is preliminary data.</text>
</comment>
<gene>
    <name evidence="1" type="ORF">VRU49_10985</name>
</gene>
<evidence type="ECO:0000313" key="1">
    <source>
        <dbReference type="EMBL" id="MEE1885940.1"/>
    </source>
</evidence>
<dbReference type="EMBL" id="JAZDQU010000002">
    <property type="protein sequence ID" value="MEE1885940.1"/>
    <property type="molecule type" value="Genomic_DNA"/>
</dbReference>
<dbReference type="Proteomes" id="UP001337681">
    <property type="component" value="Unassembled WGS sequence"/>
</dbReference>
<name>A0ABU7H485_9SPHI</name>
<reference evidence="1 2" key="1">
    <citation type="submission" date="2024-01" db="EMBL/GenBank/DDBJ databases">
        <title>Pedobacter sp. nov., isolated from oil-contaminated soil.</title>
        <authorList>
            <person name="Le N.T.T."/>
        </authorList>
    </citation>
    <scope>NUCLEOTIDE SEQUENCE [LARGE SCALE GENOMIC DNA]</scope>
    <source>
        <strain evidence="1 2">VNH31</strain>
    </source>
</reference>